<dbReference type="InterPro" id="IPR045314">
    <property type="entry name" value="bZIP_plant_GBF1"/>
</dbReference>
<evidence type="ECO:0000256" key="4">
    <source>
        <dbReference type="ARBA" id="ARBA00023163"/>
    </source>
</evidence>
<feature type="domain" description="BZIP" evidence="8">
    <location>
        <begin position="231"/>
        <end position="286"/>
    </location>
</feature>
<dbReference type="CDD" id="cd14702">
    <property type="entry name" value="bZIP_plant_GBF1"/>
    <property type="match status" value="1"/>
</dbReference>
<dbReference type="InterPro" id="IPR004827">
    <property type="entry name" value="bZIP"/>
</dbReference>
<proteinExistence type="predicted"/>
<dbReference type="SUPFAM" id="SSF57959">
    <property type="entry name" value="Leucine zipper domain"/>
    <property type="match status" value="1"/>
</dbReference>
<evidence type="ECO:0000256" key="6">
    <source>
        <dbReference type="SAM" id="Coils"/>
    </source>
</evidence>
<dbReference type="GO" id="GO:0005634">
    <property type="term" value="C:nucleus"/>
    <property type="evidence" value="ECO:0007669"/>
    <property type="project" value="UniProtKB-SubCell"/>
</dbReference>
<feature type="compositionally biased region" description="Acidic residues" evidence="7">
    <location>
        <begin position="212"/>
        <end position="225"/>
    </location>
</feature>
<keyword evidence="2" id="KW-0805">Transcription regulation</keyword>
<feature type="coiled-coil region" evidence="6">
    <location>
        <begin position="242"/>
        <end position="311"/>
    </location>
</feature>
<sequence>MERVFSVDEMSDSFWVTSPAAAGLPSPAVGGGPRGLMNRSPSEWYFEKFLEVAEEAAIPRTTPPPPPNPNPNPPPASAVASNSSGGGRKDGGRGEDDELVEMKVSTVVAAAAPPQGPPSDAPADIDPKEYAALLKQRLDLYCAAVAMCRGSGVNSPDSSSLDCKSQPLDASQLGSQGPVQGSGPTGGPAPAVMQNLGVQGRPATSGSSREQSDDEELEGEAETTENMDPADAKRVRRMLSNRESARRSRRRKQAHLSELEAQVSQLRVENSSLLKRFTDINQKYNEAAVDNRILKADVETLRAKVKMAEETVKRVTGVNLTYPNIPGVSTIGMPFSGSPSDATADAAVPILDNPNHFFQPPSHDQRINTCLPEIAPPPPVEDVMHGAVAGGKMGRTASMQRVASLEHLQKRMCGGPSSCERVQWDAAAWDPETSVSNKQNQVKMAEETVKRVTGVNLTYPNIPGVSTIGMPFSGSPSDATADAAVPILDNPNHFFQPPSHDQRINTCLPEIAPPPPVEDVMHGAVAGGKMGRTASMQRVASLEHLQKRMCGGPSSCERVQWDAAAWDPETSVSNKQNQV</sequence>
<dbReference type="GO" id="GO:0003677">
    <property type="term" value="F:DNA binding"/>
    <property type="evidence" value="ECO:0007669"/>
    <property type="project" value="UniProtKB-KW"/>
</dbReference>
<dbReference type="PANTHER" id="PTHR46408:SF10">
    <property type="entry name" value="BASIC LEUCINE ZIPPER 63"/>
    <property type="match status" value="1"/>
</dbReference>
<organism evidence="9 10">
    <name type="scientific">Cocos nucifera</name>
    <name type="common">Coconut palm</name>
    <dbReference type="NCBI Taxonomy" id="13894"/>
    <lineage>
        <taxon>Eukaryota</taxon>
        <taxon>Viridiplantae</taxon>
        <taxon>Streptophyta</taxon>
        <taxon>Embryophyta</taxon>
        <taxon>Tracheophyta</taxon>
        <taxon>Spermatophyta</taxon>
        <taxon>Magnoliopsida</taxon>
        <taxon>Liliopsida</taxon>
        <taxon>Arecaceae</taxon>
        <taxon>Arecoideae</taxon>
        <taxon>Cocoseae</taxon>
        <taxon>Attaleinae</taxon>
        <taxon>Cocos</taxon>
    </lineage>
</organism>
<evidence type="ECO:0000313" key="10">
    <source>
        <dbReference type="Proteomes" id="UP000797356"/>
    </source>
</evidence>
<evidence type="ECO:0000259" key="8">
    <source>
        <dbReference type="PROSITE" id="PS50217"/>
    </source>
</evidence>
<protein>
    <submittedName>
        <fullName evidence="9">Putative bZIP transcription factor RISBZ2</fullName>
    </submittedName>
</protein>
<feature type="region of interest" description="Disordered" evidence="7">
    <location>
        <begin position="18"/>
        <end position="37"/>
    </location>
</feature>
<dbReference type="Gene3D" id="1.20.5.170">
    <property type="match status" value="1"/>
</dbReference>
<evidence type="ECO:0000313" key="9">
    <source>
        <dbReference type="EMBL" id="KAG1368706.1"/>
    </source>
</evidence>
<feature type="compositionally biased region" description="Pro residues" evidence="7">
    <location>
        <begin position="61"/>
        <end position="76"/>
    </location>
</feature>
<reference evidence="9" key="2">
    <citation type="submission" date="2019-07" db="EMBL/GenBank/DDBJ databases">
        <authorList>
            <person name="Yang Y."/>
            <person name="Bocs S."/>
            <person name="Baudouin L."/>
        </authorList>
    </citation>
    <scope>NUCLEOTIDE SEQUENCE</scope>
    <source>
        <tissue evidence="9">Spear leaf of Hainan Tall coconut</tissue>
    </source>
</reference>
<evidence type="ECO:0000256" key="5">
    <source>
        <dbReference type="ARBA" id="ARBA00023242"/>
    </source>
</evidence>
<dbReference type="InterPro" id="IPR020983">
    <property type="entry name" value="Basic_leucine-zipper_C"/>
</dbReference>
<dbReference type="SMART" id="SM00338">
    <property type="entry name" value="BRLZ"/>
    <property type="match status" value="1"/>
</dbReference>
<feature type="region of interest" description="Disordered" evidence="7">
    <location>
        <begin position="151"/>
        <end position="234"/>
    </location>
</feature>
<gene>
    <name evidence="9" type="ORF">COCNU_14G011740</name>
</gene>
<dbReference type="Pfam" id="PF12498">
    <property type="entry name" value="bZIP_C"/>
    <property type="match status" value="2"/>
</dbReference>
<dbReference type="GO" id="GO:0003700">
    <property type="term" value="F:DNA-binding transcription factor activity"/>
    <property type="evidence" value="ECO:0007669"/>
    <property type="project" value="InterPro"/>
</dbReference>
<dbReference type="InterPro" id="IPR046347">
    <property type="entry name" value="bZIP_sf"/>
</dbReference>
<evidence type="ECO:0000256" key="2">
    <source>
        <dbReference type="ARBA" id="ARBA00023015"/>
    </source>
</evidence>
<keyword evidence="10" id="KW-1185">Reference proteome</keyword>
<accession>A0A8K0IW69</accession>
<dbReference type="Proteomes" id="UP000797356">
    <property type="component" value="Chromosome 14"/>
</dbReference>
<evidence type="ECO:0000256" key="1">
    <source>
        <dbReference type="ARBA" id="ARBA00004123"/>
    </source>
</evidence>
<keyword evidence="5" id="KW-0539">Nucleus</keyword>
<keyword evidence="6" id="KW-0175">Coiled coil</keyword>
<dbReference type="EMBL" id="CM017885">
    <property type="protein sequence ID" value="KAG1368706.1"/>
    <property type="molecule type" value="Genomic_DNA"/>
</dbReference>
<feature type="compositionally biased region" description="Polar residues" evidence="7">
    <location>
        <begin position="152"/>
        <end position="179"/>
    </location>
</feature>
<dbReference type="PROSITE" id="PS50217">
    <property type="entry name" value="BZIP"/>
    <property type="match status" value="1"/>
</dbReference>
<reference evidence="9" key="1">
    <citation type="journal article" date="2017" name="Gigascience">
        <title>The genome draft of coconut (Cocos nucifera).</title>
        <authorList>
            <person name="Xiao Y."/>
            <person name="Xu P."/>
            <person name="Fan H."/>
            <person name="Baudouin L."/>
            <person name="Xia W."/>
            <person name="Bocs S."/>
            <person name="Xu J."/>
            <person name="Li Q."/>
            <person name="Guo A."/>
            <person name="Zhou L."/>
            <person name="Li J."/>
            <person name="Wu Y."/>
            <person name="Ma Z."/>
            <person name="Armero A."/>
            <person name="Issali A.E."/>
            <person name="Liu N."/>
            <person name="Peng M."/>
            <person name="Yang Y."/>
        </authorList>
    </citation>
    <scope>NUCLEOTIDE SEQUENCE</scope>
    <source>
        <tissue evidence="9">Spear leaf of Hainan Tall coconut</tissue>
    </source>
</reference>
<evidence type="ECO:0000256" key="3">
    <source>
        <dbReference type="ARBA" id="ARBA00023125"/>
    </source>
</evidence>
<dbReference type="FunFam" id="1.20.5.170:FF:000020">
    <property type="entry name" value="BZIP transcription factor"/>
    <property type="match status" value="1"/>
</dbReference>
<dbReference type="AlphaFoldDB" id="A0A8K0IW69"/>
<dbReference type="PROSITE" id="PS00036">
    <property type="entry name" value="BZIP_BASIC"/>
    <property type="match status" value="1"/>
</dbReference>
<keyword evidence="3" id="KW-0238">DNA-binding</keyword>
<name>A0A8K0IW69_COCNU</name>
<feature type="region of interest" description="Disordered" evidence="7">
    <location>
        <begin position="55"/>
        <end position="125"/>
    </location>
</feature>
<keyword evidence="4" id="KW-0804">Transcription</keyword>
<evidence type="ECO:0000256" key="7">
    <source>
        <dbReference type="SAM" id="MobiDB-lite"/>
    </source>
</evidence>
<dbReference type="OrthoDB" id="664875at2759"/>
<dbReference type="Pfam" id="PF00170">
    <property type="entry name" value="bZIP_1"/>
    <property type="match status" value="1"/>
</dbReference>
<comment type="subcellular location">
    <subcellularLocation>
        <location evidence="1">Nucleus</location>
    </subcellularLocation>
</comment>
<dbReference type="PANTHER" id="PTHR46408">
    <property type="entry name" value="BASIC LEUCINE ZIPPER 63"/>
    <property type="match status" value="1"/>
</dbReference>
<comment type="caution">
    <text evidence="9">The sequence shown here is derived from an EMBL/GenBank/DDBJ whole genome shotgun (WGS) entry which is preliminary data.</text>
</comment>